<dbReference type="AlphaFoldDB" id="A0A7W6K5E0"/>
<dbReference type="PANTHER" id="PTHR43798:SF31">
    <property type="entry name" value="AB HYDROLASE SUPERFAMILY PROTEIN YCLE"/>
    <property type="match status" value="1"/>
</dbReference>
<dbReference type="Gene3D" id="3.40.50.1820">
    <property type="entry name" value="alpha/beta hydrolase"/>
    <property type="match status" value="1"/>
</dbReference>
<keyword evidence="1" id="KW-0378">Hydrolase</keyword>
<dbReference type="RefSeq" id="WP_183795052.1">
    <property type="nucleotide sequence ID" value="NZ_JACIDU010000022.1"/>
</dbReference>
<keyword evidence="4" id="KW-1185">Reference proteome</keyword>
<organism evidence="3 4">
    <name type="scientific">Allorhizobium borbori</name>
    <dbReference type="NCBI Taxonomy" id="485907"/>
    <lineage>
        <taxon>Bacteria</taxon>
        <taxon>Pseudomonadati</taxon>
        <taxon>Pseudomonadota</taxon>
        <taxon>Alphaproteobacteria</taxon>
        <taxon>Hyphomicrobiales</taxon>
        <taxon>Rhizobiaceae</taxon>
        <taxon>Rhizobium/Agrobacterium group</taxon>
        <taxon>Allorhizobium</taxon>
    </lineage>
</organism>
<dbReference type="SUPFAM" id="SSF53474">
    <property type="entry name" value="alpha/beta-Hydrolases"/>
    <property type="match status" value="1"/>
</dbReference>
<protein>
    <submittedName>
        <fullName evidence="3">Pimeloyl-ACP methyl ester carboxylesterase</fullName>
    </submittedName>
</protein>
<dbReference type="GO" id="GO:0016020">
    <property type="term" value="C:membrane"/>
    <property type="evidence" value="ECO:0007669"/>
    <property type="project" value="TreeGrafter"/>
</dbReference>
<dbReference type="Pfam" id="PF00561">
    <property type="entry name" value="Abhydrolase_1"/>
    <property type="match status" value="1"/>
</dbReference>
<dbReference type="InterPro" id="IPR050266">
    <property type="entry name" value="AB_hydrolase_sf"/>
</dbReference>
<dbReference type="EMBL" id="JACIDU010000022">
    <property type="protein sequence ID" value="MBB4105510.1"/>
    <property type="molecule type" value="Genomic_DNA"/>
</dbReference>
<name>A0A7W6K5E0_9HYPH</name>
<feature type="domain" description="AB hydrolase-1" evidence="2">
    <location>
        <begin position="15"/>
        <end position="153"/>
    </location>
</feature>
<evidence type="ECO:0000259" key="2">
    <source>
        <dbReference type="Pfam" id="PF00561"/>
    </source>
</evidence>
<dbReference type="Proteomes" id="UP000584824">
    <property type="component" value="Unassembled WGS sequence"/>
</dbReference>
<evidence type="ECO:0000313" key="3">
    <source>
        <dbReference type="EMBL" id="MBB4105510.1"/>
    </source>
</evidence>
<sequence>MIELNADVDPISEKPPLLLLHGMMSSRNHWQLNEGLARHFRRIRVELPGHGLSPATDEPLDYTPDALVAALDHVRARLGIDRWYICGQSFGAALTLRYALDRPEHVIAQAFSNASAAFRTTPSPEWHMENDARIADMQQHGREALRRFRFHPAHARRFQSDIREQLTHDADNASLTGIVNLFRFTLPDLSIRSRFGSTPVPTLLVNGRYERAFQPVREYVAATLPCARIADLDGGHSINVEQPVLFDKEVSSFFMQFTC</sequence>
<reference evidence="3 4" key="1">
    <citation type="submission" date="2020-08" db="EMBL/GenBank/DDBJ databases">
        <title>Genomic Encyclopedia of Type Strains, Phase IV (KMG-IV): sequencing the most valuable type-strain genomes for metagenomic binning, comparative biology and taxonomic classification.</title>
        <authorList>
            <person name="Goeker M."/>
        </authorList>
    </citation>
    <scope>NUCLEOTIDE SEQUENCE [LARGE SCALE GENOMIC DNA]</scope>
    <source>
        <strain evidence="3 4">DSM 26385</strain>
    </source>
</reference>
<evidence type="ECO:0000313" key="4">
    <source>
        <dbReference type="Proteomes" id="UP000584824"/>
    </source>
</evidence>
<accession>A0A7W6K5E0</accession>
<gene>
    <name evidence="3" type="ORF">GGQ66_004097</name>
</gene>
<comment type="caution">
    <text evidence="3">The sequence shown here is derived from an EMBL/GenBank/DDBJ whole genome shotgun (WGS) entry which is preliminary data.</text>
</comment>
<dbReference type="GO" id="GO:0016787">
    <property type="term" value="F:hydrolase activity"/>
    <property type="evidence" value="ECO:0007669"/>
    <property type="project" value="UniProtKB-KW"/>
</dbReference>
<dbReference type="InterPro" id="IPR000073">
    <property type="entry name" value="AB_hydrolase_1"/>
</dbReference>
<dbReference type="InterPro" id="IPR029058">
    <property type="entry name" value="AB_hydrolase_fold"/>
</dbReference>
<proteinExistence type="predicted"/>
<dbReference type="PANTHER" id="PTHR43798">
    <property type="entry name" value="MONOACYLGLYCEROL LIPASE"/>
    <property type="match status" value="1"/>
</dbReference>
<evidence type="ECO:0000256" key="1">
    <source>
        <dbReference type="ARBA" id="ARBA00022801"/>
    </source>
</evidence>